<gene>
    <name evidence="7" type="ORF">J2T15_003852</name>
</gene>
<dbReference type="RefSeq" id="WP_307205728.1">
    <property type="nucleotide sequence ID" value="NZ_JAUSSU010000007.1"/>
</dbReference>
<evidence type="ECO:0000256" key="5">
    <source>
        <dbReference type="ARBA" id="ARBA00048128"/>
    </source>
</evidence>
<dbReference type="EC" id="2.7.7.9" evidence="2"/>
<name>A0ABT9U421_PAEHA</name>
<feature type="domain" description="Nucleotidyl transferase" evidence="6">
    <location>
        <begin position="4"/>
        <end position="260"/>
    </location>
</feature>
<dbReference type="SUPFAM" id="SSF53448">
    <property type="entry name" value="Nucleotide-diphospho-sugar transferases"/>
    <property type="match status" value="1"/>
</dbReference>
<dbReference type="InterPro" id="IPR029044">
    <property type="entry name" value="Nucleotide-diphossugar_trans"/>
</dbReference>
<dbReference type="PANTHER" id="PTHR43197:SF1">
    <property type="entry name" value="UTP--GLUCOSE-1-PHOSPHATE URIDYLYLTRANSFERASE"/>
    <property type="match status" value="1"/>
</dbReference>
<dbReference type="Gene3D" id="3.90.550.10">
    <property type="entry name" value="Spore Coat Polysaccharide Biosynthesis Protein SpsA, Chain A"/>
    <property type="match status" value="1"/>
</dbReference>
<dbReference type="EMBL" id="JAUSSU010000007">
    <property type="protein sequence ID" value="MDQ0114397.1"/>
    <property type="molecule type" value="Genomic_DNA"/>
</dbReference>
<evidence type="ECO:0000313" key="8">
    <source>
        <dbReference type="Proteomes" id="UP001229346"/>
    </source>
</evidence>
<comment type="similarity">
    <text evidence="1">Belongs to the UDPGP type 2 family.</text>
</comment>
<keyword evidence="4 7" id="KW-0548">Nucleotidyltransferase</keyword>
<organism evidence="7 8">
    <name type="scientific">Paenibacillus harenae</name>
    <dbReference type="NCBI Taxonomy" id="306543"/>
    <lineage>
        <taxon>Bacteria</taxon>
        <taxon>Bacillati</taxon>
        <taxon>Bacillota</taxon>
        <taxon>Bacilli</taxon>
        <taxon>Bacillales</taxon>
        <taxon>Paenibacillaceae</taxon>
        <taxon>Paenibacillus</taxon>
    </lineage>
</organism>
<dbReference type="InterPro" id="IPR005835">
    <property type="entry name" value="NTP_transferase_dom"/>
</dbReference>
<evidence type="ECO:0000259" key="6">
    <source>
        <dbReference type="Pfam" id="PF00483"/>
    </source>
</evidence>
<dbReference type="InterPro" id="IPR005771">
    <property type="entry name" value="GalU_uridylyltTrfase_bac/arc"/>
</dbReference>
<evidence type="ECO:0000256" key="3">
    <source>
        <dbReference type="ARBA" id="ARBA00022679"/>
    </source>
</evidence>
<sequence length="275" mass="30738">MIRKAIIPAAGYGIRNLPATKVIPKELFPIGNKPAIDYVVAEAVQAGITDILIVLSRNKTEVMNYFDRSPELEAYLTERQKENLLPLIAPTKLNIQYVSQHEPLGLGHAILLGQSFAAGEPFAIMLPDQISLSRTSILTPLIKCFGQYRANVIGLQTVKQELLSNYGVVSASRLKARTYDIDSIVEKPLHPPSQLAVIGRYIVKPNIFDKLQQTRPGVNGEIQLTDALNEACLSNRMIGYAYNERWYDTSIEEQYIKLQQRALQLKSTKITTEAE</sequence>
<evidence type="ECO:0000256" key="4">
    <source>
        <dbReference type="ARBA" id="ARBA00022695"/>
    </source>
</evidence>
<reference evidence="7 8" key="1">
    <citation type="submission" date="2023-07" db="EMBL/GenBank/DDBJ databases">
        <title>Sorghum-associated microbial communities from plants grown in Nebraska, USA.</title>
        <authorList>
            <person name="Schachtman D."/>
        </authorList>
    </citation>
    <scope>NUCLEOTIDE SEQUENCE [LARGE SCALE GENOMIC DNA]</scope>
    <source>
        <strain evidence="7 8">CC482</strain>
    </source>
</reference>
<evidence type="ECO:0000256" key="1">
    <source>
        <dbReference type="ARBA" id="ARBA00006890"/>
    </source>
</evidence>
<comment type="catalytic activity">
    <reaction evidence="5">
        <text>alpha-D-glucose 1-phosphate + UTP + H(+) = UDP-alpha-D-glucose + diphosphate</text>
        <dbReference type="Rhea" id="RHEA:19889"/>
        <dbReference type="ChEBI" id="CHEBI:15378"/>
        <dbReference type="ChEBI" id="CHEBI:33019"/>
        <dbReference type="ChEBI" id="CHEBI:46398"/>
        <dbReference type="ChEBI" id="CHEBI:58601"/>
        <dbReference type="ChEBI" id="CHEBI:58885"/>
        <dbReference type="EC" id="2.7.7.9"/>
    </reaction>
</comment>
<dbReference type="PANTHER" id="PTHR43197">
    <property type="entry name" value="UTP--GLUCOSE-1-PHOSPHATE URIDYLYLTRANSFERASE"/>
    <property type="match status" value="1"/>
</dbReference>
<keyword evidence="3 7" id="KW-0808">Transferase</keyword>
<evidence type="ECO:0000256" key="2">
    <source>
        <dbReference type="ARBA" id="ARBA00012415"/>
    </source>
</evidence>
<dbReference type="Proteomes" id="UP001229346">
    <property type="component" value="Unassembled WGS sequence"/>
</dbReference>
<dbReference type="GO" id="GO:0003983">
    <property type="term" value="F:UTP:glucose-1-phosphate uridylyltransferase activity"/>
    <property type="evidence" value="ECO:0007669"/>
    <property type="project" value="UniProtKB-EC"/>
</dbReference>
<proteinExistence type="inferred from homology"/>
<protein>
    <recommendedName>
        <fullName evidence="2">UTP--glucose-1-phosphate uridylyltransferase</fullName>
        <ecNumber evidence="2">2.7.7.9</ecNumber>
    </recommendedName>
</protein>
<dbReference type="Pfam" id="PF00483">
    <property type="entry name" value="NTP_transferase"/>
    <property type="match status" value="1"/>
</dbReference>
<comment type="caution">
    <text evidence="7">The sequence shown here is derived from an EMBL/GenBank/DDBJ whole genome shotgun (WGS) entry which is preliminary data.</text>
</comment>
<accession>A0ABT9U421</accession>
<evidence type="ECO:0000313" key="7">
    <source>
        <dbReference type="EMBL" id="MDQ0114397.1"/>
    </source>
</evidence>
<keyword evidence="8" id="KW-1185">Reference proteome</keyword>